<gene>
    <name evidence="7" type="ORF">COY51_06380</name>
</gene>
<protein>
    <recommendedName>
        <fullName evidence="9">Galactosyldiacylglycerol synthase</fullName>
    </recommendedName>
</protein>
<accession>A0A2H9P9P8</accession>
<evidence type="ECO:0000256" key="1">
    <source>
        <dbReference type="ARBA" id="ARBA00004370"/>
    </source>
</evidence>
<organism evidence="7 8">
    <name type="scientific">Candidatus Desantisbacteria bacterium CG_4_10_14_0_8_um_filter_39_17</name>
    <dbReference type="NCBI Taxonomy" id="1974542"/>
    <lineage>
        <taxon>Bacteria</taxon>
        <taxon>Candidatus Desantisiibacteriota</taxon>
    </lineage>
</organism>
<dbReference type="Pfam" id="PF06925">
    <property type="entry name" value="MGDG_synth"/>
    <property type="match status" value="1"/>
</dbReference>
<dbReference type="InterPro" id="IPR050519">
    <property type="entry name" value="Glycosyltransf_28_UgtP"/>
</dbReference>
<keyword evidence="4" id="KW-0808">Transferase</keyword>
<evidence type="ECO:0000259" key="5">
    <source>
        <dbReference type="Pfam" id="PF04101"/>
    </source>
</evidence>
<reference evidence="8" key="1">
    <citation type="submission" date="2017-09" db="EMBL/GenBank/DDBJ databases">
        <title>Depth-based differentiation of microbial function through sediment-hosted aquifers and enrichment of novel symbionts in the deep terrestrial subsurface.</title>
        <authorList>
            <person name="Probst A.J."/>
            <person name="Ladd B."/>
            <person name="Jarett J.K."/>
            <person name="Geller-Mcgrath D.E."/>
            <person name="Sieber C.M.K."/>
            <person name="Emerson J.B."/>
            <person name="Anantharaman K."/>
            <person name="Thomas B.C."/>
            <person name="Malmstrom R."/>
            <person name="Stieglmeier M."/>
            <person name="Klingl A."/>
            <person name="Woyke T."/>
            <person name="Ryan C.M."/>
            <person name="Banfield J.F."/>
        </authorList>
    </citation>
    <scope>NUCLEOTIDE SEQUENCE [LARGE SCALE GENOMIC DNA]</scope>
</reference>
<dbReference type="Pfam" id="PF04101">
    <property type="entry name" value="Glyco_tran_28_C"/>
    <property type="match status" value="1"/>
</dbReference>
<comment type="caution">
    <text evidence="7">The sequence shown here is derived from an EMBL/GenBank/DDBJ whole genome shotgun (WGS) entry which is preliminary data.</text>
</comment>
<dbReference type="PANTHER" id="PTHR43025:SF3">
    <property type="entry name" value="MONOGALACTOSYLDIACYLGLYCEROL SYNTHASE 1, CHLOROPLASTIC"/>
    <property type="match status" value="1"/>
</dbReference>
<comment type="similarity">
    <text evidence="2">Belongs to the glycosyltransferase 28 family.</text>
</comment>
<dbReference type="SUPFAM" id="SSF53756">
    <property type="entry name" value="UDP-Glycosyltransferase/glycogen phosphorylase"/>
    <property type="match status" value="1"/>
</dbReference>
<proteinExistence type="inferred from homology"/>
<dbReference type="GO" id="GO:0009247">
    <property type="term" value="P:glycolipid biosynthetic process"/>
    <property type="evidence" value="ECO:0007669"/>
    <property type="project" value="InterPro"/>
</dbReference>
<evidence type="ECO:0008006" key="9">
    <source>
        <dbReference type="Google" id="ProtNLM"/>
    </source>
</evidence>
<dbReference type="Gene3D" id="3.40.50.2000">
    <property type="entry name" value="Glycogen Phosphorylase B"/>
    <property type="match status" value="1"/>
</dbReference>
<evidence type="ECO:0000256" key="3">
    <source>
        <dbReference type="ARBA" id="ARBA00022676"/>
    </source>
</evidence>
<dbReference type="InterPro" id="IPR007235">
    <property type="entry name" value="Glyco_trans_28_C"/>
</dbReference>
<dbReference type="EMBL" id="PFMS01000109">
    <property type="protein sequence ID" value="PIZ15038.1"/>
    <property type="molecule type" value="Genomic_DNA"/>
</dbReference>
<dbReference type="Proteomes" id="UP000234145">
    <property type="component" value="Unassembled WGS sequence"/>
</dbReference>
<sequence length="466" mass="52278">MCIRLEVFMSKILILASFIGSGHKKAAESIQSALRELEPGVETEIVNFFQFTHPGIARAISGFYFKLLHSNPKTWGYLYDPQEGKAKIAEMSGLQGLIKGIKVKRALEYAFDCGVESEIKSIVDGGPVNNEMGMKELLQMLGAKSEIAEKMYDEKNDKFRFPYSLIEDKLRLLRKLGGYFLFRMGELIVSYKPDAIVCTQVFPCMFVAKLKEKKKINIPLIGVITDFGVHSYWTRPGVDAFISPCPEMSNILLGRDIPGNAIYEYGIPISRKFSLPKNKLELCRKFGLNPELFTVLFMGGGTGFCIDLLGTLKKYEEEKLPLQMILVAGENEELKLEMEKMKEYMNMPFLVFGFVDNVDEMMAVSDLIVTKPGGLTIAESMVSSLPMVLVRVIQGQEDNNLKFLLAKGVGVYGGKGEKVWSIIRNFLKNPEKLEELKTKAEGLAYPDSAINISKLILSFVVKKNQT</sequence>
<keyword evidence="3" id="KW-0328">Glycosyltransferase</keyword>
<dbReference type="AlphaFoldDB" id="A0A2H9P9P8"/>
<dbReference type="PANTHER" id="PTHR43025">
    <property type="entry name" value="MONOGALACTOSYLDIACYLGLYCEROL SYNTHASE"/>
    <property type="match status" value="1"/>
</dbReference>
<dbReference type="InterPro" id="IPR009695">
    <property type="entry name" value="Diacylglyc_glucosyltr_N"/>
</dbReference>
<feature type="domain" description="Glycosyl transferase family 28 C-terminal" evidence="5">
    <location>
        <begin position="294"/>
        <end position="440"/>
    </location>
</feature>
<evidence type="ECO:0000256" key="2">
    <source>
        <dbReference type="ARBA" id="ARBA00006962"/>
    </source>
</evidence>
<evidence type="ECO:0000313" key="8">
    <source>
        <dbReference type="Proteomes" id="UP000234145"/>
    </source>
</evidence>
<dbReference type="GO" id="GO:0016020">
    <property type="term" value="C:membrane"/>
    <property type="evidence" value="ECO:0007669"/>
    <property type="project" value="UniProtKB-SubCell"/>
</dbReference>
<evidence type="ECO:0000313" key="7">
    <source>
        <dbReference type="EMBL" id="PIZ15038.1"/>
    </source>
</evidence>
<name>A0A2H9P9P8_9BACT</name>
<evidence type="ECO:0000259" key="6">
    <source>
        <dbReference type="Pfam" id="PF06925"/>
    </source>
</evidence>
<dbReference type="GO" id="GO:0016758">
    <property type="term" value="F:hexosyltransferase activity"/>
    <property type="evidence" value="ECO:0007669"/>
    <property type="project" value="InterPro"/>
</dbReference>
<feature type="domain" description="Diacylglycerol glucosyltransferase N-terminal" evidence="6">
    <location>
        <begin position="171"/>
        <end position="269"/>
    </location>
</feature>
<evidence type="ECO:0000256" key="4">
    <source>
        <dbReference type="ARBA" id="ARBA00022679"/>
    </source>
</evidence>
<comment type="subcellular location">
    <subcellularLocation>
        <location evidence="1">Membrane</location>
    </subcellularLocation>
</comment>